<evidence type="ECO:0000256" key="1">
    <source>
        <dbReference type="SAM" id="MobiDB-lite"/>
    </source>
</evidence>
<gene>
    <name evidence="2" type="ORF">BC938DRAFT_479462</name>
</gene>
<sequence>MAKLIAEIELYVLLPYHRRNSNWFPQYIYYLAHTQNVRDWNDNLPRQMGADLEDNEDSESASNNWMKPLPWAMNAKTGLSDRQETSLAPKAGVPHDVDIEQFKRELLSMKERLDSMVDRLEAKP</sequence>
<protein>
    <submittedName>
        <fullName evidence="2">Uncharacterized protein</fullName>
    </submittedName>
</protein>
<reference evidence="2 3" key="1">
    <citation type="journal article" date="2018" name="New Phytol.">
        <title>Phylogenomics of Endogonaceae and evolution of mycorrhizas within Mucoromycota.</title>
        <authorList>
            <person name="Chang Y."/>
            <person name="Desiro A."/>
            <person name="Na H."/>
            <person name="Sandor L."/>
            <person name="Lipzen A."/>
            <person name="Clum A."/>
            <person name="Barry K."/>
            <person name="Grigoriev I.V."/>
            <person name="Martin F.M."/>
            <person name="Stajich J.E."/>
            <person name="Smith M.E."/>
            <person name="Bonito G."/>
            <person name="Spatafora J.W."/>
        </authorList>
    </citation>
    <scope>NUCLEOTIDE SEQUENCE [LARGE SCALE GENOMIC DNA]</scope>
    <source>
        <strain evidence="2 3">AD002</strain>
    </source>
</reference>
<comment type="caution">
    <text evidence="2">The sequence shown here is derived from an EMBL/GenBank/DDBJ whole genome shotgun (WGS) entry which is preliminary data.</text>
</comment>
<evidence type="ECO:0000313" key="3">
    <source>
        <dbReference type="Proteomes" id="UP000274822"/>
    </source>
</evidence>
<dbReference type="Proteomes" id="UP000274822">
    <property type="component" value="Unassembled WGS sequence"/>
</dbReference>
<dbReference type="EMBL" id="RBNJ01003933">
    <property type="protein sequence ID" value="RUS30387.1"/>
    <property type="molecule type" value="Genomic_DNA"/>
</dbReference>
<evidence type="ECO:0000313" key="2">
    <source>
        <dbReference type="EMBL" id="RUS30387.1"/>
    </source>
</evidence>
<proteinExistence type="predicted"/>
<dbReference type="AlphaFoldDB" id="A0A433QKV2"/>
<organism evidence="2 3">
    <name type="scientific">Jimgerdemannia flammicorona</name>
    <dbReference type="NCBI Taxonomy" id="994334"/>
    <lineage>
        <taxon>Eukaryota</taxon>
        <taxon>Fungi</taxon>
        <taxon>Fungi incertae sedis</taxon>
        <taxon>Mucoromycota</taxon>
        <taxon>Mucoromycotina</taxon>
        <taxon>Endogonomycetes</taxon>
        <taxon>Endogonales</taxon>
        <taxon>Endogonaceae</taxon>
        <taxon>Jimgerdemannia</taxon>
    </lineage>
</organism>
<feature type="region of interest" description="Disordered" evidence="1">
    <location>
        <begin position="45"/>
        <end position="66"/>
    </location>
</feature>
<keyword evidence="3" id="KW-1185">Reference proteome</keyword>
<accession>A0A433QKV2</accession>
<name>A0A433QKV2_9FUNG</name>